<comment type="caution">
    <text evidence="1">The sequence shown here is derived from an EMBL/GenBank/DDBJ whole genome shotgun (WGS) entry which is preliminary data.</text>
</comment>
<reference evidence="1" key="1">
    <citation type="submission" date="2009-07" db="EMBL/GenBank/DDBJ databases">
        <authorList>
            <person name="Weinstock G."/>
            <person name="Sodergren E."/>
            <person name="Clifton S."/>
            <person name="Fulton L."/>
            <person name="Fulton B."/>
            <person name="Courtney L."/>
            <person name="Fronick C."/>
            <person name="Harrison M."/>
            <person name="Strong C."/>
            <person name="Farmer C."/>
            <person name="Delahaunty K."/>
            <person name="Markovic C."/>
            <person name="Hall O."/>
            <person name="Minx P."/>
            <person name="Tomlinson C."/>
            <person name="Mitreva M."/>
            <person name="Nelson J."/>
            <person name="Hou S."/>
            <person name="Wollam A."/>
            <person name="Pepin K.H."/>
            <person name="Johnson M."/>
            <person name="Bhonagiri V."/>
            <person name="Nash W.E."/>
            <person name="Warren W."/>
            <person name="Chinwalla A."/>
            <person name="Mardis E.R."/>
            <person name="Wilson R.K."/>
        </authorList>
    </citation>
    <scope>NUCLEOTIDE SEQUENCE [LARGE SCALE GENOMIC DNA]</scope>
    <source>
        <strain evidence="1">DSM 14469</strain>
    </source>
</reference>
<gene>
    <name evidence="1" type="ORF">BRYFOR_05482</name>
</gene>
<evidence type="ECO:0000313" key="2">
    <source>
        <dbReference type="Proteomes" id="UP000005561"/>
    </source>
</evidence>
<evidence type="ECO:0000313" key="1">
    <source>
        <dbReference type="EMBL" id="EET62447.1"/>
    </source>
</evidence>
<proteinExistence type="predicted"/>
<accession>C6LA40</accession>
<name>C6LA40_9FIRM</name>
<dbReference type="AlphaFoldDB" id="C6LA40"/>
<organism evidence="1 2">
    <name type="scientific">Marvinbryantia formatexigens DSM 14469</name>
    <dbReference type="NCBI Taxonomy" id="478749"/>
    <lineage>
        <taxon>Bacteria</taxon>
        <taxon>Bacillati</taxon>
        <taxon>Bacillota</taxon>
        <taxon>Clostridia</taxon>
        <taxon>Lachnospirales</taxon>
        <taxon>Lachnospiraceae</taxon>
        <taxon>Marvinbryantia</taxon>
    </lineage>
</organism>
<protein>
    <submittedName>
        <fullName evidence="1">Uncharacterized protein</fullName>
    </submittedName>
</protein>
<sequence>MEKNARKVINLLHRGIRFTPTQPDVIKIEKMMLAELQSDKDRQSE</sequence>
<dbReference type="EMBL" id="ACCL02000002">
    <property type="protein sequence ID" value="EET62447.1"/>
    <property type="molecule type" value="Genomic_DNA"/>
</dbReference>
<keyword evidence="2" id="KW-1185">Reference proteome</keyword>
<dbReference type="Proteomes" id="UP000005561">
    <property type="component" value="Unassembled WGS sequence"/>
</dbReference>